<protein>
    <recommendedName>
        <fullName evidence="3">Transposase</fullName>
    </recommendedName>
</protein>
<reference evidence="1 2" key="1">
    <citation type="submission" date="2018-09" db="EMBL/GenBank/DDBJ databases">
        <title>Metagenome Assembled Genomes from an Advanced Water Purification Facility.</title>
        <authorList>
            <person name="Stamps B.W."/>
            <person name="Spear J.R."/>
        </authorList>
    </citation>
    <scope>NUCLEOTIDE SEQUENCE [LARGE SCALE GENOMIC DNA]</scope>
    <source>
        <strain evidence="1">Bin_54_1</strain>
    </source>
</reference>
<proteinExistence type="predicted"/>
<name>A0A5C7W1I4_9PROT</name>
<dbReference type="Proteomes" id="UP000321055">
    <property type="component" value="Unassembled WGS sequence"/>
</dbReference>
<evidence type="ECO:0000313" key="1">
    <source>
        <dbReference type="EMBL" id="TXI30773.1"/>
    </source>
</evidence>
<evidence type="ECO:0008006" key="3">
    <source>
        <dbReference type="Google" id="ProtNLM"/>
    </source>
</evidence>
<dbReference type="EMBL" id="SSFX01000007">
    <property type="protein sequence ID" value="TXI30773.1"/>
    <property type="molecule type" value="Genomic_DNA"/>
</dbReference>
<dbReference type="AlphaFoldDB" id="A0A5C7W1I4"/>
<evidence type="ECO:0000313" key="2">
    <source>
        <dbReference type="Proteomes" id="UP000321055"/>
    </source>
</evidence>
<gene>
    <name evidence="1" type="ORF">E6Q60_00605</name>
</gene>
<sequence>MSEAIIEGIWLPLHFDTIMVSCGGRALWIKQGNCPGFGLWGCSLNSNERQELLELRKKLKRVEMERGILANATAWFANNKD</sequence>
<organism evidence="1 2">
    <name type="scientific">Nitrosomonas oligotropha</name>
    <dbReference type="NCBI Taxonomy" id="42354"/>
    <lineage>
        <taxon>Bacteria</taxon>
        <taxon>Pseudomonadati</taxon>
        <taxon>Pseudomonadota</taxon>
        <taxon>Betaproteobacteria</taxon>
        <taxon>Nitrosomonadales</taxon>
        <taxon>Nitrosomonadaceae</taxon>
        <taxon>Nitrosomonas</taxon>
    </lineage>
</organism>
<accession>A0A5C7W1I4</accession>
<comment type="caution">
    <text evidence="1">The sequence shown here is derived from an EMBL/GenBank/DDBJ whole genome shotgun (WGS) entry which is preliminary data.</text>
</comment>